<organism evidence="1 2">
    <name type="scientific">Streptoalloteichus hindustanus</name>
    <dbReference type="NCBI Taxonomy" id="2017"/>
    <lineage>
        <taxon>Bacteria</taxon>
        <taxon>Bacillati</taxon>
        <taxon>Actinomycetota</taxon>
        <taxon>Actinomycetes</taxon>
        <taxon>Pseudonocardiales</taxon>
        <taxon>Pseudonocardiaceae</taxon>
        <taxon>Streptoalloteichus</taxon>
    </lineage>
</organism>
<sequence length="196" mass="21313">MTTRTTAAEVAAWVDGRPVAVAEVDEAERVLRTGRAASALPAPETSEGRQVRRWLVQVLTAERLVAAEAHRRRLADDDAPAVTDLAPERHHLLELGSATAALLARNALARAVFAAVTAEVDVPEAEVTAYQARNGDVLGPAPADRARERIGALLRGAARRRAFVEWLDRARATRVRLAPGYEHPGDPRQPDNTHRH</sequence>
<name>A0A1M4URN4_STRHI</name>
<dbReference type="EMBL" id="FQVN01000001">
    <property type="protein sequence ID" value="SHE59345.1"/>
    <property type="molecule type" value="Genomic_DNA"/>
</dbReference>
<dbReference type="InterPro" id="IPR027304">
    <property type="entry name" value="Trigger_fact/SurA_dom_sf"/>
</dbReference>
<dbReference type="STRING" id="2017.SAMN05444320_101522"/>
<protein>
    <submittedName>
        <fullName evidence="1">[acyl-carrier-protein] S-malonyltransferase</fullName>
    </submittedName>
</protein>
<dbReference type="GO" id="GO:0016740">
    <property type="term" value="F:transferase activity"/>
    <property type="evidence" value="ECO:0007669"/>
    <property type="project" value="UniProtKB-KW"/>
</dbReference>
<dbReference type="Pfam" id="PF23716">
    <property type="entry name" value="DUF7158"/>
    <property type="match status" value="1"/>
</dbReference>
<dbReference type="SUPFAM" id="SSF109998">
    <property type="entry name" value="Triger factor/SurA peptide-binding domain-like"/>
    <property type="match status" value="1"/>
</dbReference>
<dbReference type="RefSeq" id="WP_073479674.1">
    <property type="nucleotide sequence ID" value="NZ_FQVN01000001.1"/>
</dbReference>
<dbReference type="AlphaFoldDB" id="A0A1M4URN4"/>
<evidence type="ECO:0000313" key="2">
    <source>
        <dbReference type="Proteomes" id="UP000184501"/>
    </source>
</evidence>
<proteinExistence type="predicted"/>
<accession>A0A1M4URN4</accession>
<gene>
    <name evidence="1" type="ORF">SAMN05444320_101522</name>
</gene>
<keyword evidence="1" id="KW-0808">Transferase</keyword>
<evidence type="ECO:0000313" key="1">
    <source>
        <dbReference type="EMBL" id="SHE59345.1"/>
    </source>
</evidence>
<dbReference type="Proteomes" id="UP000184501">
    <property type="component" value="Unassembled WGS sequence"/>
</dbReference>
<reference evidence="1 2" key="1">
    <citation type="submission" date="2016-11" db="EMBL/GenBank/DDBJ databases">
        <authorList>
            <person name="Jaros S."/>
            <person name="Januszkiewicz K."/>
            <person name="Wedrychowicz H."/>
        </authorList>
    </citation>
    <scope>NUCLEOTIDE SEQUENCE [LARGE SCALE GENOMIC DNA]</scope>
    <source>
        <strain evidence="1 2">DSM 44523</strain>
    </source>
</reference>
<dbReference type="OrthoDB" id="3527984at2"/>
<keyword evidence="2" id="KW-1185">Reference proteome</keyword>
<dbReference type="InterPro" id="IPR055582">
    <property type="entry name" value="DUF7158"/>
</dbReference>